<reference evidence="3" key="1">
    <citation type="submission" date="2022-12" db="EMBL/GenBank/DDBJ databases">
        <title>Description and comparative metabolic analysis of Aerococcus sp. nov., isolated from the feces of a pig.</title>
        <authorList>
            <person name="Chang Y.-H."/>
        </authorList>
    </citation>
    <scope>NUCLEOTIDE SEQUENCE</scope>
    <source>
        <strain evidence="3">YH-aer222</strain>
    </source>
</reference>
<dbReference type="InterPro" id="IPR006016">
    <property type="entry name" value="UspA"/>
</dbReference>
<proteinExistence type="inferred from homology"/>
<gene>
    <name evidence="3" type="ORF">OW157_06900</name>
</gene>
<evidence type="ECO:0000259" key="2">
    <source>
        <dbReference type="Pfam" id="PF00582"/>
    </source>
</evidence>
<dbReference type="InterPro" id="IPR014729">
    <property type="entry name" value="Rossmann-like_a/b/a_fold"/>
</dbReference>
<comment type="similarity">
    <text evidence="1">Belongs to the universal stress protein A family.</text>
</comment>
<dbReference type="Pfam" id="PF00582">
    <property type="entry name" value="Usp"/>
    <property type="match status" value="1"/>
</dbReference>
<name>A0A9X3JFT3_9LACT</name>
<dbReference type="PANTHER" id="PTHR46268">
    <property type="entry name" value="STRESS RESPONSE PROTEIN NHAX"/>
    <property type="match status" value="1"/>
</dbReference>
<dbReference type="PRINTS" id="PR01438">
    <property type="entry name" value="UNVRSLSTRESS"/>
</dbReference>
<evidence type="ECO:0000256" key="1">
    <source>
        <dbReference type="ARBA" id="ARBA00008791"/>
    </source>
</evidence>
<accession>A0A9X3JFT3</accession>
<comment type="caution">
    <text evidence="3">The sequence shown here is derived from an EMBL/GenBank/DDBJ whole genome shotgun (WGS) entry which is preliminary data.</text>
</comment>
<dbReference type="PANTHER" id="PTHR46268:SF6">
    <property type="entry name" value="UNIVERSAL STRESS PROTEIN UP12"/>
    <property type="match status" value="1"/>
</dbReference>
<dbReference type="Gene3D" id="3.40.50.620">
    <property type="entry name" value="HUPs"/>
    <property type="match status" value="1"/>
</dbReference>
<dbReference type="AlphaFoldDB" id="A0A9X3JFT3"/>
<evidence type="ECO:0000313" key="3">
    <source>
        <dbReference type="EMBL" id="MCZ0726281.1"/>
    </source>
</evidence>
<dbReference type="RefSeq" id="WP_268752611.1">
    <property type="nucleotide sequence ID" value="NZ_JAPRFQ010000003.1"/>
</dbReference>
<keyword evidence="4" id="KW-1185">Reference proteome</keyword>
<feature type="domain" description="UspA" evidence="2">
    <location>
        <begin position="5"/>
        <end position="140"/>
    </location>
</feature>
<dbReference type="SUPFAM" id="SSF52402">
    <property type="entry name" value="Adenine nucleotide alpha hydrolases-like"/>
    <property type="match status" value="1"/>
</dbReference>
<organism evidence="3 4">
    <name type="scientific">Aerococcus kribbianus</name>
    <dbReference type="NCBI Taxonomy" id="2999064"/>
    <lineage>
        <taxon>Bacteria</taxon>
        <taxon>Bacillati</taxon>
        <taxon>Bacillota</taxon>
        <taxon>Bacilli</taxon>
        <taxon>Lactobacillales</taxon>
        <taxon>Aerococcaceae</taxon>
        <taxon>Aerococcus</taxon>
    </lineage>
</organism>
<dbReference type="Proteomes" id="UP001146670">
    <property type="component" value="Unassembled WGS sequence"/>
</dbReference>
<sequence length="141" mass="15618">MTTLSKILVPIDGSEAAYTAFQEAIRIAKLNDASLIIYNAVDDFIRYGNVEYSTHLFEYSRNVADENMQKYQAEADQAGVDAQSKIEKGDPRRGILEEAQASDVDLIVIGSTGKSNIERVMMGSVSEYVVRHAKCNVLITH</sequence>
<protein>
    <submittedName>
        <fullName evidence="3">Universal stress protein</fullName>
    </submittedName>
</protein>
<dbReference type="InterPro" id="IPR006015">
    <property type="entry name" value="Universal_stress_UspA"/>
</dbReference>
<dbReference type="EMBL" id="JAPRFR010000003">
    <property type="protein sequence ID" value="MCZ0726281.1"/>
    <property type="molecule type" value="Genomic_DNA"/>
</dbReference>
<dbReference type="CDD" id="cd00293">
    <property type="entry name" value="USP-like"/>
    <property type="match status" value="1"/>
</dbReference>
<evidence type="ECO:0000313" key="4">
    <source>
        <dbReference type="Proteomes" id="UP001146670"/>
    </source>
</evidence>